<evidence type="ECO:0000313" key="2">
    <source>
        <dbReference type="Proteomes" id="UP000646548"/>
    </source>
</evidence>
<evidence type="ECO:0000313" key="1">
    <source>
        <dbReference type="EMBL" id="KAF6734484.1"/>
    </source>
</evidence>
<proteinExistence type="predicted"/>
<dbReference type="EMBL" id="WKFB01000133">
    <property type="protein sequence ID" value="KAF6734484.1"/>
    <property type="molecule type" value="Genomic_DNA"/>
</dbReference>
<name>A0A834KWX9_ORYME</name>
<reference evidence="1" key="1">
    <citation type="journal article" name="BMC Genomics">
        <title>Long-read sequencing and de novo genome assembly of marine medaka (Oryzias melastigma).</title>
        <authorList>
            <person name="Liang P."/>
            <person name="Saqib H.S.A."/>
            <person name="Ni X."/>
            <person name="Shen Y."/>
        </authorList>
    </citation>
    <scope>NUCLEOTIDE SEQUENCE</scope>
    <source>
        <strain evidence="1">Bigg-433</strain>
    </source>
</reference>
<protein>
    <submittedName>
        <fullName evidence="1">Voltage-dependent T-type calcium channel subunit alpha-1I</fullName>
    </submittedName>
</protein>
<organism evidence="1 2">
    <name type="scientific">Oryzias melastigma</name>
    <name type="common">Marine medaka</name>
    <dbReference type="NCBI Taxonomy" id="30732"/>
    <lineage>
        <taxon>Eukaryota</taxon>
        <taxon>Metazoa</taxon>
        <taxon>Chordata</taxon>
        <taxon>Craniata</taxon>
        <taxon>Vertebrata</taxon>
        <taxon>Euteleostomi</taxon>
        <taxon>Actinopterygii</taxon>
        <taxon>Neopterygii</taxon>
        <taxon>Teleostei</taxon>
        <taxon>Neoteleostei</taxon>
        <taxon>Acanthomorphata</taxon>
        <taxon>Ovalentaria</taxon>
        <taxon>Atherinomorphae</taxon>
        <taxon>Beloniformes</taxon>
        <taxon>Adrianichthyidae</taxon>
        <taxon>Oryziinae</taxon>
        <taxon>Oryzias</taxon>
    </lineage>
</organism>
<sequence length="146" mass="16014">MCWLIVKSRVRSPWDTEPDEHWSWNTSRAGTLNQYRYPNLSPPLSAPVSHCRNINGVAMTSEDGPVPLGCISPAGPGQIEEYGSAQADDIIEEVGPGDDVSTVSDLSTLVVPYPELAPVVFFCLKQTTCPRNWCIRMVSSPYPFGS</sequence>
<dbReference type="Proteomes" id="UP000646548">
    <property type="component" value="Unassembled WGS sequence"/>
</dbReference>
<comment type="caution">
    <text evidence="1">The sequence shown here is derived from an EMBL/GenBank/DDBJ whole genome shotgun (WGS) entry which is preliminary data.</text>
</comment>
<dbReference type="AlphaFoldDB" id="A0A834KWX9"/>
<gene>
    <name evidence="1" type="ORF">FQA47_012702</name>
</gene>
<accession>A0A834KWX9</accession>